<keyword evidence="3" id="KW-0238">DNA-binding</keyword>
<evidence type="ECO:0000313" key="9">
    <source>
        <dbReference type="Proteomes" id="UP001151752"/>
    </source>
</evidence>
<evidence type="ECO:0000313" key="8">
    <source>
        <dbReference type="EMBL" id="KAJ6687421.1"/>
    </source>
</evidence>
<organism evidence="8 9">
    <name type="scientific">Salix koriyanagi</name>
    <dbReference type="NCBI Taxonomy" id="2511006"/>
    <lineage>
        <taxon>Eukaryota</taxon>
        <taxon>Viridiplantae</taxon>
        <taxon>Streptophyta</taxon>
        <taxon>Embryophyta</taxon>
        <taxon>Tracheophyta</taxon>
        <taxon>Spermatophyta</taxon>
        <taxon>Magnoliopsida</taxon>
        <taxon>eudicotyledons</taxon>
        <taxon>Gunneridae</taxon>
        <taxon>Pentapetalae</taxon>
        <taxon>rosids</taxon>
        <taxon>fabids</taxon>
        <taxon>Malpighiales</taxon>
        <taxon>Salicaceae</taxon>
        <taxon>Saliceae</taxon>
        <taxon>Salix</taxon>
    </lineage>
</organism>
<name>A0A9Q0PFU0_9ROSI</name>
<keyword evidence="6" id="KW-1133">Transmembrane helix</keyword>
<keyword evidence="5" id="KW-0539">Nucleus</keyword>
<evidence type="ECO:0000256" key="4">
    <source>
        <dbReference type="ARBA" id="ARBA00023163"/>
    </source>
</evidence>
<dbReference type="Gene3D" id="2.170.150.80">
    <property type="entry name" value="NAC domain"/>
    <property type="match status" value="2"/>
</dbReference>
<evidence type="ECO:0000256" key="2">
    <source>
        <dbReference type="ARBA" id="ARBA00023015"/>
    </source>
</evidence>
<dbReference type="EMBL" id="JAPFFM010000019">
    <property type="protein sequence ID" value="KAJ6687421.1"/>
    <property type="molecule type" value="Genomic_DNA"/>
</dbReference>
<evidence type="ECO:0000256" key="6">
    <source>
        <dbReference type="SAM" id="Phobius"/>
    </source>
</evidence>
<dbReference type="AlphaFoldDB" id="A0A9Q0PFU0"/>
<evidence type="ECO:0000256" key="5">
    <source>
        <dbReference type="ARBA" id="ARBA00023242"/>
    </source>
</evidence>
<dbReference type="InterPro" id="IPR036093">
    <property type="entry name" value="NAC_dom_sf"/>
</dbReference>
<dbReference type="PROSITE" id="PS51005">
    <property type="entry name" value="NAC"/>
    <property type="match status" value="1"/>
</dbReference>
<feature type="domain" description="NAC" evidence="7">
    <location>
        <begin position="11"/>
        <end position="168"/>
    </location>
</feature>
<keyword evidence="6" id="KW-0812">Transmembrane</keyword>
<proteinExistence type="predicted"/>
<protein>
    <recommendedName>
        <fullName evidence="7">NAC domain-containing protein</fullName>
    </recommendedName>
</protein>
<evidence type="ECO:0000256" key="3">
    <source>
        <dbReference type="ARBA" id="ARBA00023125"/>
    </source>
</evidence>
<dbReference type="SUPFAM" id="SSF101941">
    <property type="entry name" value="NAC domain"/>
    <property type="match status" value="1"/>
</dbReference>
<evidence type="ECO:0000259" key="7">
    <source>
        <dbReference type="PROSITE" id="PS51005"/>
    </source>
</evidence>
<comment type="subcellular location">
    <subcellularLocation>
        <location evidence="1">Nucleus</location>
    </subcellularLocation>
</comment>
<dbReference type="GO" id="GO:0005634">
    <property type="term" value="C:nucleus"/>
    <property type="evidence" value="ECO:0007669"/>
    <property type="project" value="UniProtKB-SubCell"/>
</dbReference>
<feature type="transmembrane region" description="Helical" evidence="6">
    <location>
        <begin position="507"/>
        <end position="526"/>
    </location>
</feature>
<evidence type="ECO:0000256" key="1">
    <source>
        <dbReference type="ARBA" id="ARBA00004123"/>
    </source>
</evidence>
<accession>A0A9Q0PFU0</accession>
<keyword evidence="4" id="KW-0804">Transcription</keyword>
<keyword evidence="6" id="KW-0472">Membrane</keyword>
<dbReference type="InterPro" id="IPR003441">
    <property type="entry name" value="NAC-dom"/>
</dbReference>
<dbReference type="GO" id="GO:0006355">
    <property type="term" value="P:regulation of DNA-templated transcription"/>
    <property type="evidence" value="ECO:0007669"/>
    <property type="project" value="InterPro"/>
</dbReference>
<reference evidence="8" key="2">
    <citation type="journal article" date="2023" name="Int. J. Mol. Sci.">
        <title>De Novo Assembly and Annotation of 11 Diverse Shrub Willow (Salix) Genomes Reveals Novel Gene Organization in Sex-Linked Regions.</title>
        <authorList>
            <person name="Hyden B."/>
            <person name="Feng K."/>
            <person name="Yates T.B."/>
            <person name="Jawdy S."/>
            <person name="Cereghino C."/>
            <person name="Smart L.B."/>
            <person name="Muchero W."/>
        </authorList>
    </citation>
    <scope>NUCLEOTIDE SEQUENCE</scope>
    <source>
        <tissue evidence="8">Shoot tip</tissue>
    </source>
</reference>
<dbReference type="PANTHER" id="PTHR31989">
    <property type="entry name" value="NAC DOMAIN-CONTAINING PROTEIN 82-RELATED"/>
    <property type="match status" value="1"/>
</dbReference>
<sequence>MAVLSLNFNSFPLGFRFRPTDEELVDYYLRLKINGDDDGVKVIPEIDVCKWEPWDLPDFSIIKSKDSEWFFFCPVDRKHPNGSRLNRATNAGGRAPKGKRTHWVMHEYRATEEELDGTKPGQSPFVLSRLFKKQDESIESLSRDEAEATVSSPTMVQSSLEVTQSNQPLIEAAPANTTSEVVAPVEPQSNNFGVCEGGDQFVDPGASEGDIPLEEALNRFIDSPPESRYYKIFSPLHVQVQSAMGSSSMFYPSNNELSTSIEGLQFHYGANETYANPSDFIDSMTAELSYGESSVQNISTIPHESLESVVFVKDSGSYSGSDVDLASIRIQQEFHGTVLPEGNVDQKPSSSLFSASNADQQQINLGLLQKELYEQRSLLAISASDQFNNLNKGSNNTNQVGGSDIGWGGNKLQVHFNTKSGDLSSEEVESECIVTKEAKVTEMENTVCGGDTSAIDEQHRRSLIEASESLKFSEVMHNNGIDMKNNCSIPSKVSPLFSKASRARNPIWATTMFWAAVLAVLFAVLVSRWGHFILNTA</sequence>
<reference evidence="8" key="1">
    <citation type="submission" date="2022-11" db="EMBL/GenBank/DDBJ databases">
        <authorList>
            <person name="Hyden B.L."/>
            <person name="Feng K."/>
            <person name="Yates T."/>
            <person name="Jawdy S."/>
            <person name="Smart L.B."/>
            <person name="Muchero W."/>
        </authorList>
    </citation>
    <scope>NUCLEOTIDE SEQUENCE</scope>
    <source>
        <tissue evidence="8">Shoot tip</tissue>
    </source>
</reference>
<dbReference type="Pfam" id="PF02365">
    <property type="entry name" value="NAM"/>
    <property type="match status" value="1"/>
</dbReference>
<comment type="caution">
    <text evidence="8">The sequence shown here is derived from an EMBL/GenBank/DDBJ whole genome shotgun (WGS) entry which is preliminary data.</text>
</comment>
<dbReference type="Proteomes" id="UP001151752">
    <property type="component" value="Chromosome 15W"/>
</dbReference>
<keyword evidence="2" id="KW-0805">Transcription regulation</keyword>
<dbReference type="GO" id="GO:0003677">
    <property type="term" value="F:DNA binding"/>
    <property type="evidence" value="ECO:0007669"/>
    <property type="project" value="UniProtKB-KW"/>
</dbReference>
<keyword evidence="9" id="KW-1185">Reference proteome</keyword>
<gene>
    <name evidence="8" type="ORF">OIU74_016162</name>
</gene>